<dbReference type="EMBL" id="VDFR01000002">
    <property type="protein sequence ID" value="TNC52600.1"/>
    <property type="molecule type" value="Genomic_DNA"/>
</dbReference>
<reference evidence="1 3" key="1">
    <citation type="submission" date="2019-05" db="EMBL/GenBank/DDBJ databases">
        <title>Mumia sp. nov., isolated from the intestinal contents of plateau pika (Ochotona curzoniae) in the Qinghai-Tibet plateau of China.</title>
        <authorList>
            <person name="Tian Z."/>
        </authorList>
    </citation>
    <scope>NUCLEOTIDE SEQUENCE [LARGE SCALE GENOMIC DNA]</scope>
    <source>
        <strain evidence="3">527</strain>
        <strain evidence="1">Z527</strain>
    </source>
</reference>
<evidence type="ECO:0000313" key="3">
    <source>
        <dbReference type="Proteomes" id="UP000306740"/>
    </source>
</evidence>
<evidence type="ECO:0008006" key="4">
    <source>
        <dbReference type="Google" id="ProtNLM"/>
    </source>
</evidence>
<organism evidence="1 3">
    <name type="scientific">Mumia zhuanghuii</name>
    <dbReference type="NCBI Taxonomy" id="2585211"/>
    <lineage>
        <taxon>Bacteria</taxon>
        <taxon>Bacillati</taxon>
        <taxon>Actinomycetota</taxon>
        <taxon>Actinomycetes</taxon>
        <taxon>Propionibacteriales</taxon>
        <taxon>Nocardioidaceae</taxon>
        <taxon>Mumia</taxon>
    </lineage>
</organism>
<name>A0A5C4N4Q5_9ACTN</name>
<proteinExistence type="predicted"/>
<dbReference type="RefSeq" id="WP_139104906.1">
    <property type="nucleotide sequence ID" value="NZ_VDFR01000001.1"/>
</dbReference>
<dbReference type="AlphaFoldDB" id="A0A5C4N4Q5"/>
<comment type="caution">
    <text evidence="1">The sequence shown here is derived from an EMBL/GenBank/DDBJ whole genome shotgun (WGS) entry which is preliminary data.</text>
</comment>
<protein>
    <recommendedName>
        <fullName evidence="4">Sensor domain-containing protein</fullName>
    </recommendedName>
</protein>
<sequence length="224" mass="22792">MLKWRSGGGRVLLPLAALPLLLTGCGGGESDAASTLSEEQLESVLVTLEDRPDGFVPVSGGGTGGGADVRASMNDAECLAGLDLANTQKAPKAEAGFNRANVLPITSTATSYPNDDIAASFDETADALASCADFEVSAGDGSGLKGTLQSDDTTASDDVDALINVRLIGTQQPSRLPVEITFGFARIGNDVVSVSAEGLGGPSGESFQDLMRATTDRLVAAREG</sequence>
<evidence type="ECO:0000313" key="2">
    <source>
        <dbReference type="EMBL" id="TNC52666.1"/>
    </source>
</evidence>
<dbReference type="Proteomes" id="UP000306740">
    <property type="component" value="Unassembled WGS sequence"/>
</dbReference>
<accession>A0A5C4N4Q5</accession>
<dbReference type="PROSITE" id="PS51257">
    <property type="entry name" value="PROKAR_LIPOPROTEIN"/>
    <property type="match status" value="1"/>
</dbReference>
<dbReference type="EMBL" id="VDFR01000001">
    <property type="protein sequence ID" value="TNC52666.1"/>
    <property type="molecule type" value="Genomic_DNA"/>
</dbReference>
<gene>
    <name evidence="2" type="ORF">FHE65_00060</name>
    <name evidence="1" type="ORF">FHE65_00405</name>
</gene>
<dbReference type="OrthoDB" id="9836090at2"/>
<evidence type="ECO:0000313" key="1">
    <source>
        <dbReference type="EMBL" id="TNC52600.1"/>
    </source>
</evidence>